<keyword evidence="5" id="KW-1185">Reference proteome</keyword>
<evidence type="ECO:0000256" key="1">
    <source>
        <dbReference type="SAM" id="MobiDB-lite"/>
    </source>
</evidence>
<feature type="region of interest" description="Disordered" evidence="1">
    <location>
        <begin position="299"/>
        <end position="328"/>
    </location>
</feature>
<dbReference type="InterPro" id="IPR011990">
    <property type="entry name" value="TPR-like_helical_dom_sf"/>
</dbReference>
<dbReference type="SMART" id="SM00028">
    <property type="entry name" value="TPR"/>
    <property type="match status" value="3"/>
</dbReference>
<sequence>MATMRRIADVSAPTGDIDLSVIVMEEGEFNPDQASLPLSWRWIPAVLKELSLRAQIHVCGHALSSSDTVLWQALISRAGELVELILEEYSTSPALQHPILFVCHGLGGLVMKRIFVDLSEQQFKPAHRQLFHCIRGVAFFGVPHPTYEHRDRWAKLRKYLQNVPSMSKKMLERSEEETAVVAQVSMKLEELGSDIHTVSVYETKPTRIKNGRWFHMEKTILVDRDFCETRLENEELVPNSSDHTHVHVVQRNSPLFQAVLRLFRTATTDFMVPVNVTELSPNIFQVQVNAWASTQSEVSLEANRQSPNPPITQPSSNSQKWEMVPRNSGSSSMFPMPLELDSDKSLLALQSRNPDFFGRREVLERLDEHLLPSKTKGLRTFALCGMGGIGKSQIATEFAISRKGHFDAVFWIQADDLGKLGTSFSRIAEQLGLKGADDRIISLNYALEWLSCPRKRITRDELAVPVEYEEAKWLLIYDNADDIRILRDYWPVGANGSVLITSRDPLAKSELYPAVGLDLEAFSTDDAARLLRRLTREESGLDSQQSSQALAKSMRGYPLHVVQVAALIRRLQLPLKDFWEMHREHMDLEKFADNIAPPEQYKHTIFTVWSFDKLSSTAGAILDFLSLLDPDFIDEHLLQVAYSTPGMSDFPVSKIAYINARTELIKLSLIRITRPGDGRCLLSIHRLVQDAARGRLNEERKIGMFDFALRVLRKAWPEEMLEFSHDIQDWVSSDRVVPHVRALQTAYENGPKVCPDVDSKRLFASLLQMNGWYMIERGNLPASREILKTGLAFCRANADIMPDILADMLSSHTFMADDPECNYDEMLEIFRQHLDLRLVLEDKSENKDDLMMAYGEMGQALFLNGRYEEALVELKKSMAEARSLESVREERFWPTFTSLRLGITYQVLGRPEEAVAAVNEALDFREKKFGPKDKESCRRGYLIELLGDLHAQHGRTAESLDAYEQALDNFRVTKGQLHRNIGQICIKIAWHKARAGSTLEAKNLLNEALRILGSRPPFPALAAHTKLLIAKADDAAGTNEDAAKEKSEAKKLFGLVRKIGPEEVVSVDNVEPWLWKEKYYW</sequence>
<dbReference type="OrthoDB" id="6161812at2759"/>
<feature type="domain" description="NB-ARC" evidence="2">
    <location>
        <begin position="362"/>
        <end position="531"/>
    </location>
</feature>
<dbReference type="SUPFAM" id="SSF52540">
    <property type="entry name" value="P-loop containing nucleoside triphosphate hydrolases"/>
    <property type="match status" value="1"/>
</dbReference>
<evidence type="ECO:0000313" key="5">
    <source>
        <dbReference type="Proteomes" id="UP000799770"/>
    </source>
</evidence>
<evidence type="ECO:0000259" key="3">
    <source>
        <dbReference type="Pfam" id="PF25000"/>
    </source>
</evidence>
<dbReference type="Gene3D" id="1.25.40.10">
    <property type="entry name" value="Tetratricopeptide repeat domain"/>
    <property type="match status" value="2"/>
</dbReference>
<dbReference type="PANTHER" id="PTHR35205:SF1">
    <property type="entry name" value="ZU5 DOMAIN-CONTAINING PROTEIN"/>
    <property type="match status" value="1"/>
</dbReference>
<name>A0A6A5Z6K3_9PLEO</name>
<dbReference type="InterPro" id="IPR056681">
    <property type="entry name" value="DUF7779"/>
</dbReference>
<organism evidence="4 5">
    <name type="scientific">Lophiotrema nucula</name>
    <dbReference type="NCBI Taxonomy" id="690887"/>
    <lineage>
        <taxon>Eukaryota</taxon>
        <taxon>Fungi</taxon>
        <taxon>Dikarya</taxon>
        <taxon>Ascomycota</taxon>
        <taxon>Pezizomycotina</taxon>
        <taxon>Dothideomycetes</taxon>
        <taxon>Pleosporomycetidae</taxon>
        <taxon>Pleosporales</taxon>
        <taxon>Lophiotremataceae</taxon>
        <taxon>Lophiotrema</taxon>
    </lineage>
</organism>
<protein>
    <submittedName>
        <fullName evidence="4">Uncharacterized protein</fullName>
    </submittedName>
</protein>
<dbReference type="InterPro" id="IPR027417">
    <property type="entry name" value="P-loop_NTPase"/>
</dbReference>
<dbReference type="InterPro" id="IPR002182">
    <property type="entry name" value="NB-ARC"/>
</dbReference>
<dbReference type="AlphaFoldDB" id="A0A6A5Z6K3"/>
<dbReference type="SUPFAM" id="SSF48452">
    <property type="entry name" value="TPR-like"/>
    <property type="match status" value="1"/>
</dbReference>
<gene>
    <name evidence="4" type="ORF">BDV96DRAFT_688292</name>
</gene>
<feature type="domain" description="DUF7779" evidence="3">
    <location>
        <begin position="609"/>
        <end position="700"/>
    </location>
</feature>
<dbReference type="PANTHER" id="PTHR35205">
    <property type="entry name" value="NB-ARC AND TPR DOMAIN PROTEIN"/>
    <property type="match status" value="1"/>
</dbReference>
<reference evidence="4" key="1">
    <citation type="journal article" date="2020" name="Stud. Mycol.">
        <title>101 Dothideomycetes genomes: a test case for predicting lifestyles and emergence of pathogens.</title>
        <authorList>
            <person name="Haridas S."/>
            <person name="Albert R."/>
            <person name="Binder M."/>
            <person name="Bloem J."/>
            <person name="Labutti K."/>
            <person name="Salamov A."/>
            <person name="Andreopoulos B."/>
            <person name="Baker S."/>
            <person name="Barry K."/>
            <person name="Bills G."/>
            <person name="Bluhm B."/>
            <person name="Cannon C."/>
            <person name="Castanera R."/>
            <person name="Culley D."/>
            <person name="Daum C."/>
            <person name="Ezra D."/>
            <person name="Gonzalez J."/>
            <person name="Henrissat B."/>
            <person name="Kuo A."/>
            <person name="Liang C."/>
            <person name="Lipzen A."/>
            <person name="Lutzoni F."/>
            <person name="Magnuson J."/>
            <person name="Mondo S."/>
            <person name="Nolan M."/>
            <person name="Ohm R."/>
            <person name="Pangilinan J."/>
            <person name="Park H.-J."/>
            <person name="Ramirez L."/>
            <person name="Alfaro M."/>
            <person name="Sun H."/>
            <person name="Tritt A."/>
            <person name="Yoshinaga Y."/>
            <person name="Zwiers L.-H."/>
            <person name="Turgeon B."/>
            <person name="Goodwin S."/>
            <person name="Spatafora J."/>
            <person name="Crous P."/>
            <person name="Grigoriev I."/>
        </authorList>
    </citation>
    <scope>NUCLEOTIDE SEQUENCE</scope>
    <source>
        <strain evidence="4">CBS 627.86</strain>
    </source>
</reference>
<accession>A0A6A5Z6K3</accession>
<dbReference type="InterPro" id="IPR019734">
    <property type="entry name" value="TPR_rpt"/>
</dbReference>
<evidence type="ECO:0000259" key="2">
    <source>
        <dbReference type="Pfam" id="PF00931"/>
    </source>
</evidence>
<dbReference type="Proteomes" id="UP000799770">
    <property type="component" value="Unassembled WGS sequence"/>
</dbReference>
<dbReference type="Pfam" id="PF25000">
    <property type="entry name" value="DUF7779"/>
    <property type="match status" value="1"/>
</dbReference>
<evidence type="ECO:0000313" key="4">
    <source>
        <dbReference type="EMBL" id="KAF2114038.1"/>
    </source>
</evidence>
<dbReference type="Gene3D" id="3.40.50.300">
    <property type="entry name" value="P-loop containing nucleotide triphosphate hydrolases"/>
    <property type="match status" value="1"/>
</dbReference>
<dbReference type="Pfam" id="PF00931">
    <property type="entry name" value="NB-ARC"/>
    <property type="match status" value="1"/>
</dbReference>
<dbReference type="EMBL" id="ML977326">
    <property type="protein sequence ID" value="KAF2114038.1"/>
    <property type="molecule type" value="Genomic_DNA"/>
</dbReference>
<dbReference type="GO" id="GO:0043531">
    <property type="term" value="F:ADP binding"/>
    <property type="evidence" value="ECO:0007669"/>
    <property type="project" value="InterPro"/>
</dbReference>
<proteinExistence type="predicted"/>